<feature type="transmembrane region" description="Helical" evidence="1">
    <location>
        <begin position="224"/>
        <end position="246"/>
    </location>
</feature>
<dbReference type="RefSeq" id="WP_057858164.1">
    <property type="nucleotide sequence ID" value="NZ_LLYB01000058.1"/>
</dbReference>
<proteinExistence type="predicted"/>
<evidence type="ECO:0000256" key="1">
    <source>
        <dbReference type="SAM" id="Phobius"/>
    </source>
</evidence>
<dbReference type="OrthoDB" id="10018301at2"/>
<sequence>MIPRPSVITALFWAYWDLCHALRKTWRLALFAFLILSVGSVAAIVAPRLLTYDPLGQAALRLAILIGLCFLLTPFFLSVHRFVLLGEEPTRYEFKPSSSRFQLFFGLLAVSVFLMNFPSTLSALAEASHPLYHFDRSSSFDFPVVMARIVAWAVIQQLLVLFPAVAVDAPGASWQNAIGDTRSQFWFAVAVTILPFIPIGLLGVAVVSLLRFSPGSLSGLVAGLLWLGTILLIGSTLAAVIASRLYQVIGNRLNTPLR</sequence>
<comment type="caution">
    <text evidence="2">The sequence shown here is derived from an EMBL/GenBank/DDBJ whole genome shotgun (WGS) entry which is preliminary data.</text>
</comment>
<organism evidence="2 3">
    <name type="scientific">Bradyrhizobium lablabi</name>
    <dbReference type="NCBI Taxonomy" id="722472"/>
    <lineage>
        <taxon>Bacteria</taxon>
        <taxon>Pseudomonadati</taxon>
        <taxon>Pseudomonadota</taxon>
        <taxon>Alphaproteobacteria</taxon>
        <taxon>Hyphomicrobiales</taxon>
        <taxon>Nitrobacteraceae</taxon>
        <taxon>Bradyrhizobium</taxon>
    </lineage>
</organism>
<evidence type="ECO:0000313" key="2">
    <source>
        <dbReference type="EMBL" id="KRR25062.1"/>
    </source>
</evidence>
<feature type="transmembrane region" description="Helical" evidence="1">
    <location>
        <begin position="145"/>
        <end position="165"/>
    </location>
</feature>
<dbReference type="EMBL" id="LLYB01000058">
    <property type="protein sequence ID" value="KRR25062.1"/>
    <property type="molecule type" value="Genomic_DNA"/>
</dbReference>
<feature type="transmembrane region" description="Helical" evidence="1">
    <location>
        <begin position="185"/>
        <end position="212"/>
    </location>
</feature>
<gene>
    <name evidence="2" type="ORF">CQ14_25645</name>
</gene>
<feature type="transmembrane region" description="Helical" evidence="1">
    <location>
        <begin position="62"/>
        <end position="83"/>
    </location>
</feature>
<protein>
    <submittedName>
        <fullName evidence="2">Uncharacterized protein</fullName>
    </submittedName>
</protein>
<feature type="transmembrane region" description="Helical" evidence="1">
    <location>
        <begin position="31"/>
        <end position="50"/>
    </location>
</feature>
<reference evidence="2 3" key="1">
    <citation type="submission" date="2014-03" db="EMBL/GenBank/DDBJ databases">
        <title>Bradyrhizobium valentinum sp. nov., isolated from effective nodules of Lupinus mariae-josephae, a lupine endemic of basic-lime soils in Eastern Spain.</title>
        <authorList>
            <person name="Duran D."/>
            <person name="Rey L."/>
            <person name="Navarro A."/>
            <person name="Busquets A."/>
            <person name="Imperial J."/>
            <person name="Ruiz-Argueso T."/>
        </authorList>
    </citation>
    <scope>NUCLEOTIDE SEQUENCE [LARGE SCALE GENOMIC DNA]</scope>
    <source>
        <strain evidence="2 3">CCBAU 23086</strain>
    </source>
</reference>
<dbReference type="Proteomes" id="UP000051660">
    <property type="component" value="Unassembled WGS sequence"/>
</dbReference>
<keyword evidence="1" id="KW-0472">Membrane</keyword>
<keyword evidence="1" id="KW-0812">Transmembrane</keyword>
<keyword evidence="1" id="KW-1133">Transmembrane helix</keyword>
<dbReference type="AlphaFoldDB" id="A0A0R3N704"/>
<feature type="transmembrane region" description="Helical" evidence="1">
    <location>
        <begin position="103"/>
        <end position="124"/>
    </location>
</feature>
<accession>A0A0R3N704</accession>
<evidence type="ECO:0000313" key="3">
    <source>
        <dbReference type="Proteomes" id="UP000051660"/>
    </source>
</evidence>
<name>A0A0R3N704_9BRAD</name>